<dbReference type="Gene3D" id="3.90.320.10">
    <property type="match status" value="1"/>
</dbReference>
<dbReference type="EMBL" id="PFSK01000010">
    <property type="protein sequence ID" value="PJC23095.1"/>
    <property type="molecule type" value="Genomic_DNA"/>
</dbReference>
<evidence type="ECO:0000313" key="2">
    <source>
        <dbReference type="EMBL" id="PJC23095.1"/>
    </source>
</evidence>
<dbReference type="InterPro" id="IPR038726">
    <property type="entry name" value="PDDEXK_AddAB-type"/>
</dbReference>
<evidence type="ECO:0000259" key="1">
    <source>
        <dbReference type="Pfam" id="PF12705"/>
    </source>
</evidence>
<dbReference type="InterPro" id="IPR011604">
    <property type="entry name" value="PDDEXK-like_dom_sf"/>
</dbReference>
<dbReference type="AlphaFoldDB" id="A0A2M8EK38"/>
<protein>
    <recommendedName>
        <fullName evidence="1">PD-(D/E)XK endonuclease-like domain-containing protein</fullName>
    </recommendedName>
</protein>
<evidence type="ECO:0000313" key="3">
    <source>
        <dbReference type="Proteomes" id="UP000228781"/>
    </source>
</evidence>
<feature type="domain" description="PD-(D/E)XK endonuclease-like" evidence="1">
    <location>
        <begin position="7"/>
        <end position="267"/>
    </location>
</feature>
<reference evidence="3" key="1">
    <citation type="submission" date="2017-09" db="EMBL/GenBank/DDBJ databases">
        <title>Depth-based differentiation of microbial function through sediment-hosted aquifers and enrichment of novel symbionts in the deep terrestrial subsurface.</title>
        <authorList>
            <person name="Probst A.J."/>
            <person name="Ladd B."/>
            <person name="Jarett J.K."/>
            <person name="Geller-Mcgrath D.E."/>
            <person name="Sieber C.M.K."/>
            <person name="Emerson J.B."/>
            <person name="Anantharaman K."/>
            <person name="Thomas B.C."/>
            <person name="Malmstrom R."/>
            <person name="Stieglmeier M."/>
            <person name="Klingl A."/>
            <person name="Woyke T."/>
            <person name="Ryan C.M."/>
            <person name="Banfield J.F."/>
        </authorList>
    </citation>
    <scope>NUCLEOTIDE SEQUENCE [LARGE SCALE GENOMIC DNA]</scope>
</reference>
<comment type="caution">
    <text evidence="2">The sequence shown here is derived from an EMBL/GenBank/DDBJ whole genome shotgun (WGS) entry which is preliminary data.</text>
</comment>
<organism evidence="2 3">
    <name type="scientific">candidate division WWE3 bacterium CG_4_9_14_0_2_um_filter_48_10</name>
    <dbReference type="NCBI Taxonomy" id="1975078"/>
    <lineage>
        <taxon>Bacteria</taxon>
        <taxon>Katanobacteria</taxon>
    </lineage>
</organism>
<dbReference type="Proteomes" id="UP000228781">
    <property type="component" value="Unassembled WGS sequence"/>
</dbReference>
<gene>
    <name evidence="2" type="ORF">CO059_00610</name>
</gene>
<name>A0A2M8EK38_UNCKA</name>
<dbReference type="SUPFAM" id="SSF52980">
    <property type="entry name" value="Restriction endonuclease-like"/>
    <property type="match status" value="1"/>
</dbReference>
<accession>A0A2M8EK38</accession>
<proteinExistence type="predicted"/>
<dbReference type="InterPro" id="IPR011335">
    <property type="entry name" value="Restrct_endonuc-II-like"/>
</dbReference>
<sequence length="289" mass="33512">MKKRQSYSPYSIGLYVKCPRQYYFEYLDNYTSVYPNKQKIKQLQVEAGKRKELVFGDLLHRVLNLFFRMRQVERSEEKLLALLKEVWAGGKSEARGKQGGFPEIEEERGWYQKGLEILKEFARTQNLSPTLAYLPEIEKEGEFVEANFLKVPLQPDVVLAGKIDRIDKEGGGFHLIDYKTGESERDDDFQLMVYSILAEEALGKPPTKASYLYLRSGNLRSFQPGEEAKSRAKARALEIAEQIRSEKEFSPHPTKICWWCNYLEFCPAKEEAKRIIAEYKGGEPKELPF</sequence>
<dbReference type="Pfam" id="PF12705">
    <property type="entry name" value="PDDEXK_1"/>
    <property type="match status" value="1"/>
</dbReference>